<comment type="similarity">
    <text evidence="2">Belongs to the NTE family.</text>
</comment>
<dbReference type="GO" id="GO:0004622">
    <property type="term" value="F:phosphatidylcholine lysophospholipase activity"/>
    <property type="evidence" value="ECO:0007669"/>
    <property type="project" value="UniProtKB-ARBA"/>
</dbReference>
<keyword evidence="3" id="KW-0812">Transmembrane</keyword>
<sequence>MGLSLRNYGGGLKPKLQRMSTAFENSNEEIKISVALTYFCEALNISETEGNILIKPYLRFLKLEENQTLYEEGSNDGASIGVVVSGLLKITQESAYSDMSAFGYEDKDSWCAYVNTSELVGGLQFLTDEPSFCTVRAACPSIVALIDKKDADLLIEKKPLVFPIAYSVLQRLSSFVRAIDFALGWFLLDSGEALYRKVDFSDFVFVALSVRLRSVSEKIVIEEFGRRDVLGIVEILQQNPRTTTFLAVHYSQLSKISEGLLDFFKMQFPQVGFRLVRLLGRYYSGRVSSSSPLAIPDPMTQRNLHTIAIFPATFDVPLVAFTCELYHALSVTTKIIRLSSKFVVERLGVEAVMLRKADFSLMHWLNSQEDTYQLVIYECDYTATNWSRRCLSQADAIIVIACGDQKPPEKHFIDAHLKMNQDGIRSRKKLVLSWRGADAVPKGTYEWLKGSWFSATHPIDAPDRMFSWESKVEKNENEILNFYEHVFPFTIGVHNDFARLGRLLSSNAVGLALEGGGIRGAAHIGLIKALHENGIPVDIVGGTSVGSLIRGILATNPTNIEKLTFHPPPPFFKCFFLAVYYSRACPLTADNPLRS</sequence>
<dbReference type="InterPro" id="IPR050301">
    <property type="entry name" value="NTE"/>
</dbReference>
<dbReference type="PROSITE" id="PS50042">
    <property type="entry name" value="CNMP_BINDING_3"/>
    <property type="match status" value="1"/>
</dbReference>
<dbReference type="Pfam" id="PF01734">
    <property type="entry name" value="Patatin"/>
    <property type="match status" value="1"/>
</dbReference>
<dbReference type="WBParaSite" id="Minc3s07709g41433">
    <property type="protein sequence ID" value="Minc3s07709g41433"/>
    <property type="gene ID" value="Minc3s07709g41433"/>
</dbReference>
<dbReference type="InterPro" id="IPR018490">
    <property type="entry name" value="cNMP-bd_dom_sf"/>
</dbReference>
<evidence type="ECO:0000259" key="10">
    <source>
        <dbReference type="PROSITE" id="PS50042"/>
    </source>
</evidence>
<dbReference type="PANTHER" id="PTHR14226:SF29">
    <property type="entry name" value="NEUROPATHY TARGET ESTERASE SWS"/>
    <property type="match status" value="1"/>
</dbReference>
<evidence type="ECO:0000256" key="3">
    <source>
        <dbReference type="ARBA" id="ARBA00022692"/>
    </source>
</evidence>
<dbReference type="GO" id="GO:0005783">
    <property type="term" value="C:endoplasmic reticulum"/>
    <property type="evidence" value="ECO:0007669"/>
    <property type="project" value="TreeGrafter"/>
</dbReference>
<dbReference type="CDD" id="cd00038">
    <property type="entry name" value="CAP_ED"/>
    <property type="match status" value="1"/>
</dbReference>
<dbReference type="SUPFAM" id="SSF52151">
    <property type="entry name" value="FabD/lysophospholipase-like"/>
    <property type="match status" value="1"/>
</dbReference>
<evidence type="ECO:0000259" key="11">
    <source>
        <dbReference type="PROSITE" id="PS51635"/>
    </source>
</evidence>
<evidence type="ECO:0000256" key="9">
    <source>
        <dbReference type="PROSITE-ProRule" id="PRU01161"/>
    </source>
</evidence>
<keyword evidence="7" id="KW-0443">Lipid metabolism</keyword>
<feature type="short sequence motif" description="GXSXG" evidence="9">
    <location>
        <begin position="542"/>
        <end position="546"/>
    </location>
</feature>
<evidence type="ECO:0000256" key="8">
    <source>
        <dbReference type="ARBA" id="ARBA00023136"/>
    </source>
</evidence>
<keyword evidence="4" id="KW-0378">Hydrolase</keyword>
<keyword evidence="8" id="KW-0472">Membrane</keyword>
<keyword evidence="12" id="KW-1185">Reference proteome</keyword>
<evidence type="ECO:0000256" key="6">
    <source>
        <dbReference type="ARBA" id="ARBA00022989"/>
    </source>
</evidence>
<dbReference type="InterPro" id="IPR016035">
    <property type="entry name" value="Acyl_Trfase/lysoPLipase"/>
</dbReference>
<organism evidence="12 13">
    <name type="scientific">Meloidogyne incognita</name>
    <name type="common">Southern root-knot nematode worm</name>
    <name type="synonym">Oxyuris incognita</name>
    <dbReference type="NCBI Taxonomy" id="6306"/>
    <lineage>
        <taxon>Eukaryota</taxon>
        <taxon>Metazoa</taxon>
        <taxon>Ecdysozoa</taxon>
        <taxon>Nematoda</taxon>
        <taxon>Chromadorea</taxon>
        <taxon>Rhabditida</taxon>
        <taxon>Tylenchina</taxon>
        <taxon>Tylenchomorpha</taxon>
        <taxon>Tylenchoidea</taxon>
        <taxon>Meloidogynidae</taxon>
        <taxon>Meloidogyninae</taxon>
        <taxon>Meloidogyne</taxon>
        <taxon>Meloidogyne incognita group</taxon>
    </lineage>
</organism>
<comment type="subcellular location">
    <subcellularLocation>
        <location evidence="1">Membrane</location>
    </subcellularLocation>
</comment>
<protein>
    <submittedName>
        <fullName evidence="13">Uncharacterized protein</fullName>
    </submittedName>
</protein>
<evidence type="ECO:0000313" key="12">
    <source>
        <dbReference type="Proteomes" id="UP000887563"/>
    </source>
</evidence>
<evidence type="ECO:0000256" key="1">
    <source>
        <dbReference type="ARBA" id="ARBA00004370"/>
    </source>
</evidence>
<evidence type="ECO:0000256" key="4">
    <source>
        <dbReference type="ARBA" id="ARBA00022801"/>
    </source>
</evidence>
<comment type="caution">
    <text evidence="9">Lacks conserved residue(s) required for the propagation of feature annotation.</text>
</comment>
<feature type="domain" description="Cyclic nucleotide-binding" evidence="10">
    <location>
        <begin position="160"/>
        <end position="257"/>
    </location>
</feature>
<name>A0A914NU78_MELIC</name>
<evidence type="ECO:0000256" key="7">
    <source>
        <dbReference type="ARBA" id="ARBA00023098"/>
    </source>
</evidence>
<dbReference type="GO" id="GO:0016020">
    <property type="term" value="C:membrane"/>
    <property type="evidence" value="ECO:0007669"/>
    <property type="project" value="UniProtKB-SubCell"/>
</dbReference>
<dbReference type="InterPro" id="IPR014710">
    <property type="entry name" value="RmlC-like_jellyroll"/>
</dbReference>
<dbReference type="Gene3D" id="3.40.1090.10">
    <property type="entry name" value="Cytosolic phospholipase A2 catalytic domain"/>
    <property type="match status" value="1"/>
</dbReference>
<evidence type="ECO:0000256" key="2">
    <source>
        <dbReference type="ARBA" id="ARBA00006636"/>
    </source>
</evidence>
<keyword evidence="6" id="KW-1133">Transmembrane helix</keyword>
<evidence type="ECO:0000256" key="5">
    <source>
        <dbReference type="ARBA" id="ARBA00022963"/>
    </source>
</evidence>
<feature type="short sequence motif" description="GXGXXG" evidence="9">
    <location>
        <begin position="515"/>
        <end position="520"/>
    </location>
</feature>
<dbReference type="InterPro" id="IPR056556">
    <property type="entry name" value="NTE1_P-loop_dom"/>
</dbReference>
<dbReference type="Proteomes" id="UP000887563">
    <property type="component" value="Unplaced"/>
</dbReference>
<dbReference type="PROSITE" id="PS51635">
    <property type="entry name" value="PNPLA"/>
    <property type="match status" value="1"/>
</dbReference>
<dbReference type="InterPro" id="IPR002641">
    <property type="entry name" value="PNPLA_dom"/>
</dbReference>
<evidence type="ECO:0000313" key="13">
    <source>
        <dbReference type="WBParaSite" id="Minc3s07709g41433"/>
    </source>
</evidence>
<keyword evidence="5" id="KW-0442">Lipid degradation</keyword>
<proteinExistence type="inferred from homology"/>
<dbReference type="Gene3D" id="2.60.120.10">
    <property type="entry name" value="Jelly Rolls"/>
    <property type="match status" value="2"/>
</dbReference>
<dbReference type="AlphaFoldDB" id="A0A914NU78"/>
<dbReference type="InterPro" id="IPR000595">
    <property type="entry name" value="cNMP-bd_dom"/>
</dbReference>
<feature type="domain" description="PNPLA" evidence="11">
    <location>
        <begin position="511"/>
        <end position="595"/>
    </location>
</feature>
<reference evidence="13" key="1">
    <citation type="submission" date="2022-11" db="UniProtKB">
        <authorList>
            <consortium name="WormBaseParasite"/>
        </authorList>
    </citation>
    <scope>IDENTIFICATION</scope>
</reference>
<dbReference type="PANTHER" id="PTHR14226">
    <property type="entry name" value="NEUROPATHY TARGET ESTERASE/SWISS CHEESE D.MELANOGASTER"/>
    <property type="match status" value="1"/>
</dbReference>
<dbReference type="Pfam" id="PF24179">
    <property type="entry name" value="NTE_Ploop"/>
    <property type="match status" value="1"/>
</dbReference>
<dbReference type="SUPFAM" id="SSF51206">
    <property type="entry name" value="cAMP-binding domain-like"/>
    <property type="match status" value="2"/>
</dbReference>
<dbReference type="GO" id="GO:0016042">
    <property type="term" value="P:lipid catabolic process"/>
    <property type="evidence" value="ECO:0007669"/>
    <property type="project" value="UniProtKB-KW"/>
</dbReference>
<accession>A0A914NU78</accession>